<keyword evidence="4" id="KW-0689">Ribosomal protein</keyword>
<accession>A0AAQ1GDF5</accession>
<evidence type="ECO:0000313" key="5">
    <source>
        <dbReference type="Proteomes" id="UP000183529"/>
    </source>
</evidence>
<evidence type="ECO:0000259" key="3">
    <source>
        <dbReference type="PROSITE" id="PS51186"/>
    </source>
</evidence>
<dbReference type="SUPFAM" id="SSF55729">
    <property type="entry name" value="Acyl-CoA N-acyltransferases (Nat)"/>
    <property type="match status" value="1"/>
</dbReference>
<protein>
    <submittedName>
        <fullName evidence="4">Ribosomal protein S18 acetylase RimI</fullName>
    </submittedName>
</protein>
<keyword evidence="2" id="KW-0012">Acyltransferase</keyword>
<comment type="caution">
    <text evidence="4">The sequence shown here is derived from an EMBL/GenBank/DDBJ whole genome shotgun (WGS) entry which is preliminary data.</text>
</comment>
<dbReference type="InterPro" id="IPR016181">
    <property type="entry name" value="Acyl_CoA_acyltransferase"/>
</dbReference>
<proteinExistence type="predicted"/>
<dbReference type="RefSeq" id="WP_074982366.1">
    <property type="nucleotide sequence ID" value="NZ_CADFGN010000007.1"/>
</dbReference>
<dbReference type="EMBL" id="FNZM01000004">
    <property type="protein sequence ID" value="SEJ35007.1"/>
    <property type="molecule type" value="Genomic_DNA"/>
</dbReference>
<keyword evidence="4" id="KW-0687">Ribonucleoprotein</keyword>
<gene>
    <name evidence="4" type="ORF">SAMN05216550_104109</name>
</gene>
<dbReference type="InterPro" id="IPR000182">
    <property type="entry name" value="GNAT_dom"/>
</dbReference>
<dbReference type="InterPro" id="IPR050832">
    <property type="entry name" value="Bact_Acetyltransf"/>
</dbReference>
<organism evidence="4 5">
    <name type="scientific">Paraburkholderia tropica</name>
    <dbReference type="NCBI Taxonomy" id="92647"/>
    <lineage>
        <taxon>Bacteria</taxon>
        <taxon>Pseudomonadati</taxon>
        <taxon>Pseudomonadota</taxon>
        <taxon>Betaproteobacteria</taxon>
        <taxon>Burkholderiales</taxon>
        <taxon>Burkholderiaceae</taxon>
        <taxon>Paraburkholderia</taxon>
    </lineage>
</organism>
<name>A0AAQ1GDF5_9BURK</name>
<dbReference type="PANTHER" id="PTHR43877">
    <property type="entry name" value="AMINOALKYLPHOSPHONATE N-ACETYLTRANSFERASE-RELATED-RELATED"/>
    <property type="match status" value="1"/>
</dbReference>
<dbReference type="Pfam" id="PF00583">
    <property type="entry name" value="Acetyltransf_1"/>
    <property type="match status" value="1"/>
</dbReference>
<dbReference type="GO" id="GO:0016747">
    <property type="term" value="F:acyltransferase activity, transferring groups other than amino-acyl groups"/>
    <property type="evidence" value="ECO:0007669"/>
    <property type="project" value="InterPro"/>
</dbReference>
<evidence type="ECO:0000256" key="2">
    <source>
        <dbReference type="ARBA" id="ARBA00023315"/>
    </source>
</evidence>
<evidence type="ECO:0000256" key="1">
    <source>
        <dbReference type="ARBA" id="ARBA00022679"/>
    </source>
</evidence>
<dbReference type="Gene3D" id="3.40.630.30">
    <property type="match status" value="1"/>
</dbReference>
<dbReference type="AlphaFoldDB" id="A0AAQ1GDF5"/>
<dbReference type="GO" id="GO:0005840">
    <property type="term" value="C:ribosome"/>
    <property type="evidence" value="ECO:0007669"/>
    <property type="project" value="UniProtKB-KW"/>
</dbReference>
<keyword evidence="1" id="KW-0808">Transferase</keyword>
<dbReference type="PROSITE" id="PS51186">
    <property type="entry name" value="GNAT"/>
    <property type="match status" value="1"/>
</dbReference>
<feature type="domain" description="N-acetyltransferase" evidence="3">
    <location>
        <begin position="1"/>
        <end position="167"/>
    </location>
</feature>
<reference evidence="4 5" key="1">
    <citation type="submission" date="2016-10" db="EMBL/GenBank/DDBJ databases">
        <authorList>
            <person name="Varghese N."/>
            <person name="Submissions S."/>
        </authorList>
    </citation>
    <scope>NUCLEOTIDE SEQUENCE [LARGE SCALE GENOMIC DNA]</scope>
    <source>
        <strain evidence="4 5">LMG 22274</strain>
    </source>
</reference>
<dbReference type="Proteomes" id="UP000183529">
    <property type="component" value="Unassembled WGS sequence"/>
</dbReference>
<evidence type="ECO:0000313" key="4">
    <source>
        <dbReference type="EMBL" id="SEJ35007.1"/>
    </source>
</evidence>
<sequence>MHIRTASKTDAHAISAVAIQTFALACPANTPEFELRKYIDENLTPSRFESILADGNFDVRVVDDGGNVVGFSVLTHRPDVLDMPLADGIAELTRCYVLPAYHGTGAAQKLVTATLAALNGAVRLTVNDQNARGIRFYERNGFATVGETTFECGDDLHRDLVMVRAAAR</sequence>
<dbReference type="CDD" id="cd04301">
    <property type="entry name" value="NAT_SF"/>
    <property type="match status" value="1"/>
</dbReference>
<dbReference type="PROSITE" id="PS51257">
    <property type="entry name" value="PROKAR_LIPOPROTEIN"/>
    <property type="match status" value="1"/>
</dbReference>